<sequence>MMARQIPCTLLSYHTREAPRRTRCWQVDHSHPTITVQNRYPMSCRQSPANQAQNGITHLGLLEMAVIRFARMHHRPSGRMMEWARAQCAQRDMIEMALSTLPPHAPLTRSSIVWLRGPPGWLPFLRFFPAPGEPATPLGLVSDSCTTVCPPFVLCARSAASSTFRSARRKDGSTVEPSRRSRAKPLHYSFTYGLSLSFFFTDSRTVGQSHSSFYGLPGFRRSFP</sequence>
<proteinExistence type="predicted"/>
<reference evidence="1" key="1">
    <citation type="journal article" date="2018" name="Genome Biol. Evol.">
        <title>Genomics and development of Lentinus tigrinus, a white-rot wood-decaying mushroom with dimorphic fruiting bodies.</title>
        <authorList>
            <person name="Wu B."/>
            <person name="Xu Z."/>
            <person name="Knudson A."/>
            <person name="Carlson A."/>
            <person name="Chen N."/>
            <person name="Kovaka S."/>
            <person name="LaButti K."/>
            <person name="Lipzen A."/>
            <person name="Pennachio C."/>
            <person name="Riley R."/>
            <person name="Schakwitz W."/>
            <person name="Umezawa K."/>
            <person name="Ohm R.A."/>
            <person name="Grigoriev I.V."/>
            <person name="Nagy L.G."/>
            <person name="Gibbons J."/>
            <person name="Hibbett D."/>
        </authorList>
    </citation>
    <scope>NUCLEOTIDE SEQUENCE [LARGE SCALE GENOMIC DNA]</scope>
    <source>
        <strain evidence="1">ALCF2SS1-6</strain>
    </source>
</reference>
<name>A0A5C2SJD7_9APHY</name>
<protein>
    <submittedName>
        <fullName evidence="1">Uncharacterized protein</fullName>
    </submittedName>
</protein>
<gene>
    <name evidence="1" type="ORF">L227DRAFT_387727</name>
</gene>
<organism evidence="1 2">
    <name type="scientific">Lentinus tigrinus ALCF2SS1-6</name>
    <dbReference type="NCBI Taxonomy" id="1328759"/>
    <lineage>
        <taxon>Eukaryota</taxon>
        <taxon>Fungi</taxon>
        <taxon>Dikarya</taxon>
        <taxon>Basidiomycota</taxon>
        <taxon>Agaricomycotina</taxon>
        <taxon>Agaricomycetes</taxon>
        <taxon>Polyporales</taxon>
        <taxon>Polyporaceae</taxon>
        <taxon>Lentinus</taxon>
    </lineage>
</organism>
<dbReference type="Proteomes" id="UP000313359">
    <property type="component" value="Unassembled WGS sequence"/>
</dbReference>
<keyword evidence="2" id="KW-1185">Reference proteome</keyword>
<accession>A0A5C2SJD7</accession>
<dbReference type="EMBL" id="ML122256">
    <property type="protein sequence ID" value="RPD63388.1"/>
    <property type="molecule type" value="Genomic_DNA"/>
</dbReference>
<evidence type="ECO:0000313" key="2">
    <source>
        <dbReference type="Proteomes" id="UP000313359"/>
    </source>
</evidence>
<evidence type="ECO:0000313" key="1">
    <source>
        <dbReference type="EMBL" id="RPD63388.1"/>
    </source>
</evidence>
<dbReference type="AlphaFoldDB" id="A0A5C2SJD7"/>